<dbReference type="RefSeq" id="WP_010570052.1">
    <property type="nucleotide sequence ID" value="NZ_AHMO02000011.1"/>
</dbReference>
<protein>
    <submittedName>
        <fullName evidence="1">Lipoprotein</fullName>
    </submittedName>
</protein>
<keyword evidence="1" id="KW-0449">Lipoprotein</keyword>
<dbReference type="STRING" id="1049789.LEP1GSC050_1649"/>
<dbReference type="EMBL" id="AHMO02000011">
    <property type="protein sequence ID" value="EQA43673.1"/>
    <property type="molecule type" value="Genomic_DNA"/>
</dbReference>
<comment type="caution">
    <text evidence="1">The sequence shown here is derived from an EMBL/GenBank/DDBJ whole genome shotgun (WGS) entry which is preliminary data.</text>
</comment>
<dbReference type="OrthoDB" id="321303at2"/>
<keyword evidence="2" id="KW-1185">Reference proteome</keyword>
<gene>
    <name evidence="1" type="ORF">LEP1GSC050_1649</name>
</gene>
<organism evidence="1 2">
    <name type="scientific">Leptospira broomii serovar Hurstbridge str. 5399</name>
    <dbReference type="NCBI Taxonomy" id="1049789"/>
    <lineage>
        <taxon>Bacteria</taxon>
        <taxon>Pseudomonadati</taxon>
        <taxon>Spirochaetota</taxon>
        <taxon>Spirochaetia</taxon>
        <taxon>Leptospirales</taxon>
        <taxon>Leptospiraceae</taxon>
        <taxon>Leptospira</taxon>
    </lineage>
</organism>
<dbReference type="PROSITE" id="PS51257">
    <property type="entry name" value="PROKAR_LIPOPROTEIN"/>
    <property type="match status" value="1"/>
</dbReference>
<proteinExistence type="predicted"/>
<dbReference type="AlphaFoldDB" id="T0GE45"/>
<reference evidence="1" key="1">
    <citation type="submission" date="2013-05" db="EMBL/GenBank/DDBJ databases">
        <authorList>
            <person name="Harkins D.M."/>
            <person name="Durkin A.S."/>
            <person name="Brinkac L.M."/>
            <person name="Haft D.H."/>
            <person name="Selengut J.D."/>
            <person name="Sanka R."/>
            <person name="DePew J."/>
            <person name="Purushe J."/>
            <person name="Hartskeerl R.A."/>
            <person name="Ahmed A."/>
            <person name="van der Linden H."/>
            <person name="Goris M.G.A."/>
            <person name="Vinetz J.M."/>
            <person name="Sutton G.G."/>
            <person name="Nierman W.C."/>
            <person name="Fouts D.E."/>
        </authorList>
    </citation>
    <scope>NUCLEOTIDE SEQUENCE [LARGE SCALE GENOMIC DNA]</scope>
    <source>
        <strain evidence="1">5399</strain>
    </source>
</reference>
<sequence>MRNEVIIVLIWVGVFSILSCQGSVRSGAKEFDSPTKKFAAVVGNTAKAYFKSDREKKAKWKVSIYGVDGIPNFDESLDDSLLEKQLKLIYVHKTELQGLDKKVNLLDGGKLQAAPIAQPPETLLSANLGKNYSDKAAEVATKVAKSNGLPLEFSSEDSKEGSLQILIFLQNDPPVFTRAGIEPDSKEGHRRLDASIRVSMSIYDKEKGPGIESFRCQKRFLAKYPSDWFIVDWYFPSGKTSFVESIMEKGIPIRENASKPSSDLFSVKRSLDECWKELVKELR</sequence>
<evidence type="ECO:0000313" key="1">
    <source>
        <dbReference type="EMBL" id="EQA43673.1"/>
    </source>
</evidence>
<name>T0GE45_9LEPT</name>
<evidence type="ECO:0000313" key="2">
    <source>
        <dbReference type="Proteomes" id="UP000015454"/>
    </source>
</evidence>
<accession>T0GE45</accession>
<dbReference type="Proteomes" id="UP000015454">
    <property type="component" value="Unassembled WGS sequence"/>
</dbReference>